<accession>A0ABD0KW70</accession>
<organism evidence="1 2">
    <name type="scientific">Batillaria attramentaria</name>
    <dbReference type="NCBI Taxonomy" id="370345"/>
    <lineage>
        <taxon>Eukaryota</taxon>
        <taxon>Metazoa</taxon>
        <taxon>Spiralia</taxon>
        <taxon>Lophotrochozoa</taxon>
        <taxon>Mollusca</taxon>
        <taxon>Gastropoda</taxon>
        <taxon>Caenogastropoda</taxon>
        <taxon>Sorbeoconcha</taxon>
        <taxon>Cerithioidea</taxon>
        <taxon>Batillariidae</taxon>
        <taxon>Batillaria</taxon>
    </lineage>
</organism>
<comment type="caution">
    <text evidence="1">The sequence shown here is derived from an EMBL/GenBank/DDBJ whole genome shotgun (WGS) entry which is preliminary data.</text>
</comment>
<proteinExistence type="predicted"/>
<sequence>MRVQVRQNMGYCPQFDAIHEQLIGRQTLTMYARLYKNAIFTQGPSRVIEASGIRQITWRETELGTETPNQISIRGKAGERARYAEPQ</sequence>
<evidence type="ECO:0000313" key="2">
    <source>
        <dbReference type="Proteomes" id="UP001519460"/>
    </source>
</evidence>
<gene>
    <name evidence="1" type="ORF">BaRGS_00017460</name>
</gene>
<protein>
    <submittedName>
        <fullName evidence="1">Uncharacterized protein</fullName>
    </submittedName>
</protein>
<evidence type="ECO:0000313" key="1">
    <source>
        <dbReference type="EMBL" id="KAK7491359.1"/>
    </source>
</evidence>
<keyword evidence="2" id="KW-1185">Reference proteome</keyword>
<dbReference type="AlphaFoldDB" id="A0ABD0KW70"/>
<name>A0ABD0KW70_9CAEN</name>
<dbReference type="EMBL" id="JACVVK020000116">
    <property type="protein sequence ID" value="KAK7491359.1"/>
    <property type="molecule type" value="Genomic_DNA"/>
</dbReference>
<dbReference type="Proteomes" id="UP001519460">
    <property type="component" value="Unassembled WGS sequence"/>
</dbReference>
<reference evidence="1 2" key="1">
    <citation type="journal article" date="2023" name="Sci. Data">
        <title>Genome assembly of the Korean intertidal mud-creeper Batillaria attramentaria.</title>
        <authorList>
            <person name="Patra A.K."/>
            <person name="Ho P.T."/>
            <person name="Jun S."/>
            <person name="Lee S.J."/>
            <person name="Kim Y."/>
            <person name="Won Y.J."/>
        </authorList>
    </citation>
    <scope>NUCLEOTIDE SEQUENCE [LARGE SCALE GENOMIC DNA]</scope>
    <source>
        <strain evidence="1">Wonlab-2016</strain>
    </source>
</reference>